<protein>
    <recommendedName>
        <fullName evidence="3">2-C-methyl-D-erythritol 4-phosphate cytidylyltransferase</fullName>
        <ecNumber evidence="3">2.7.7.60</ecNumber>
    </recommendedName>
</protein>
<proteinExistence type="inferred from homology"/>
<name>A0A6J6N3R5_9ZZZZ</name>
<evidence type="ECO:0000256" key="2">
    <source>
        <dbReference type="ARBA" id="ARBA00009789"/>
    </source>
</evidence>
<dbReference type="EMBL" id="CAEZXH010000025">
    <property type="protein sequence ID" value="CAB4681271.1"/>
    <property type="molecule type" value="Genomic_DNA"/>
</dbReference>
<dbReference type="GO" id="GO:0019288">
    <property type="term" value="P:isopentenyl diphosphate biosynthetic process, methylerythritol 4-phosphate pathway"/>
    <property type="evidence" value="ECO:0007669"/>
    <property type="project" value="UniProtKB-UniPathway"/>
</dbReference>
<accession>A0A6J6N3R5</accession>
<dbReference type="GO" id="GO:0050518">
    <property type="term" value="F:2-C-methyl-D-erythritol 4-phosphate cytidylyltransferase activity"/>
    <property type="evidence" value="ECO:0007669"/>
    <property type="project" value="UniProtKB-EC"/>
</dbReference>
<dbReference type="AlphaFoldDB" id="A0A6J6N3R5"/>
<dbReference type="Pfam" id="PF01128">
    <property type="entry name" value="IspD"/>
    <property type="match status" value="1"/>
</dbReference>
<comment type="similarity">
    <text evidence="2">Belongs to the IspD/TarI cytidylyltransferase family. IspD subfamily.</text>
</comment>
<dbReference type="CDD" id="cd02516">
    <property type="entry name" value="CDP-ME_synthetase"/>
    <property type="match status" value="1"/>
</dbReference>
<gene>
    <name evidence="7" type="ORF">UFOPK2360_00571</name>
</gene>
<evidence type="ECO:0000256" key="1">
    <source>
        <dbReference type="ARBA" id="ARBA00004787"/>
    </source>
</evidence>
<dbReference type="NCBIfam" id="TIGR00453">
    <property type="entry name" value="ispD"/>
    <property type="match status" value="1"/>
</dbReference>
<dbReference type="InterPro" id="IPR029044">
    <property type="entry name" value="Nucleotide-diphossugar_trans"/>
</dbReference>
<dbReference type="PANTHER" id="PTHR32125">
    <property type="entry name" value="2-C-METHYL-D-ERYTHRITOL 4-PHOSPHATE CYTIDYLYLTRANSFERASE, CHLOROPLASTIC"/>
    <property type="match status" value="1"/>
</dbReference>
<dbReference type="EC" id="2.7.7.60" evidence="3"/>
<dbReference type="InterPro" id="IPR018294">
    <property type="entry name" value="ISPD_synthase_CS"/>
</dbReference>
<sequence length="225" mass="23857">MGINGEFFSAIIPAAGSGDRLGQSIPKSLVVINGKTLIQRAVESILPHVDEVIIAAPKDFELEISGLFSDNKKIKVISGGEVRSKSVAAALSQVNQNADYILVHDAARCFATQAQTIRVIDALLAGDHAVVPGIEVVDTIKVIDANNFAESTPSRSSLRAVQTPQGFSARILHRAHQSGNDATDDAALVEVLGIAVRVVPGEPNAHKITTPADLEWAKRLAETNE</sequence>
<organism evidence="7">
    <name type="scientific">freshwater metagenome</name>
    <dbReference type="NCBI Taxonomy" id="449393"/>
    <lineage>
        <taxon>unclassified sequences</taxon>
        <taxon>metagenomes</taxon>
        <taxon>ecological metagenomes</taxon>
    </lineage>
</organism>
<dbReference type="HAMAP" id="MF_00108">
    <property type="entry name" value="IspD"/>
    <property type="match status" value="1"/>
</dbReference>
<evidence type="ECO:0000256" key="6">
    <source>
        <dbReference type="ARBA" id="ARBA00023229"/>
    </source>
</evidence>
<dbReference type="SUPFAM" id="SSF53448">
    <property type="entry name" value="Nucleotide-diphospho-sugar transferases"/>
    <property type="match status" value="1"/>
</dbReference>
<dbReference type="PANTHER" id="PTHR32125:SF4">
    <property type="entry name" value="2-C-METHYL-D-ERYTHRITOL 4-PHOSPHATE CYTIDYLYLTRANSFERASE, CHLOROPLASTIC"/>
    <property type="match status" value="1"/>
</dbReference>
<dbReference type="UniPathway" id="UPA00056">
    <property type="reaction ID" value="UER00093"/>
</dbReference>
<dbReference type="InterPro" id="IPR001228">
    <property type="entry name" value="IspD"/>
</dbReference>
<keyword evidence="6" id="KW-0414">Isoprene biosynthesis</keyword>
<dbReference type="Gene3D" id="3.90.550.10">
    <property type="entry name" value="Spore Coat Polysaccharide Biosynthesis Protein SpsA, Chain A"/>
    <property type="match status" value="1"/>
</dbReference>
<dbReference type="PROSITE" id="PS01295">
    <property type="entry name" value="ISPD"/>
    <property type="match status" value="1"/>
</dbReference>
<evidence type="ECO:0000313" key="7">
    <source>
        <dbReference type="EMBL" id="CAB4681271.1"/>
    </source>
</evidence>
<dbReference type="FunFam" id="3.90.550.10:FF:000003">
    <property type="entry name" value="2-C-methyl-D-erythritol 4-phosphate cytidylyltransferase"/>
    <property type="match status" value="1"/>
</dbReference>
<dbReference type="InterPro" id="IPR050088">
    <property type="entry name" value="IspD/TarI_cytidylyltransf_bact"/>
</dbReference>
<keyword evidence="5" id="KW-0548">Nucleotidyltransferase</keyword>
<evidence type="ECO:0000256" key="3">
    <source>
        <dbReference type="ARBA" id="ARBA00012526"/>
    </source>
</evidence>
<keyword evidence="4" id="KW-0808">Transferase</keyword>
<evidence type="ECO:0000256" key="5">
    <source>
        <dbReference type="ARBA" id="ARBA00022695"/>
    </source>
</evidence>
<dbReference type="InterPro" id="IPR034683">
    <property type="entry name" value="IspD/TarI"/>
</dbReference>
<evidence type="ECO:0000256" key="4">
    <source>
        <dbReference type="ARBA" id="ARBA00022679"/>
    </source>
</evidence>
<comment type="pathway">
    <text evidence="1">Isoprenoid biosynthesis; isopentenyl diphosphate biosynthesis via DXP pathway; isopentenyl diphosphate from 1-deoxy-D-xylulose 5-phosphate: step 2/6.</text>
</comment>
<reference evidence="7" key="1">
    <citation type="submission" date="2020-05" db="EMBL/GenBank/DDBJ databases">
        <authorList>
            <person name="Chiriac C."/>
            <person name="Salcher M."/>
            <person name="Ghai R."/>
            <person name="Kavagutti S V."/>
        </authorList>
    </citation>
    <scope>NUCLEOTIDE SEQUENCE</scope>
</reference>